<dbReference type="PROSITE" id="PS51233">
    <property type="entry name" value="VWFD"/>
    <property type="match status" value="1"/>
</dbReference>
<dbReference type="Pfam" id="PF23263">
    <property type="entry name" value="C8-3_MUC4"/>
    <property type="match status" value="1"/>
</dbReference>
<dbReference type="InterPro" id="IPR003599">
    <property type="entry name" value="Ig_sub"/>
</dbReference>
<dbReference type="SMART" id="SM00723">
    <property type="entry name" value="AMOP"/>
    <property type="match status" value="1"/>
</dbReference>
<dbReference type="KEGG" id="hro:HELRODRAFT_190685"/>
<dbReference type="EMBL" id="KB096023">
    <property type="protein sequence ID" value="ESO09004.1"/>
    <property type="molecule type" value="Genomic_DNA"/>
</dbReference>
<reference evidence="9" key="3">
    <citation type="submission" date="2015-06" db="UniProtKB">
        <authorList>
            <consortium name="EnsemblMetazoa"/>
        </authorList>
    </citation>
    <scope>IDENTIFICATION</scope>
</reference>
<keyword evidence="5" id="KW-1015">Disulfide bond</keyword>
<dbReference type="SMART" id="SM00216">
    <property type="entry name" value="VWD"/>
    <property type="match status" value="1"/>
</dbReference>
<dbReference type="InterPro" id="IPR036179">
    <property type="entry name" value="Ig-like_dom_sf"/>
</dbReference>
<dbReference type="AlphaFoldDB" id="T1FS73"/>
<reference evidence="10" key="1">
    <citation type="submission" date="2012-12" db="EMBL/GenBank/DDBJ databases">
        <authorList>
            <person name="Hellsten U."/>
            <person name="Grimwood J."/>
            <person name="Chapman J.A."/>
            <person name="Shapiro H."/>
            <person name="Aerts A."/>
            <person name="Otillar R.P."/>
            <person name="Terry A.Y."/>
            <person name="Boore J.L."/>
            <person name="Simakov O."/>
            <person name="Marletaz F."/>
            <person name="Cho S.-J."/>
            <person name="Edsinger-Gonzales E."/>
            <person name="Havlak P."/>
            <person name="Kuo D.-H."/>
            <person name="Larsson T."/>
            <person name="Lv J."/>
            <person name="Arendt D."/>
            <person name="Savage R."/>
            <person name="Osoegawa K."/>
            <person name="de Jong P."/>
            <person name="Lindberg D.R."/>
            <person name="Seaver E.C."/>
            <person name="Weisblat D.A."/>
            <person name="Putnam N.H."/>
            <person name="Grigoriev I.V."/>
            <person name="Rokhsar D.S."/>
        </authorList>
    </citation>
    <scope>NUCLEOTIDE SEQUENCE</scope>
</reference>
<dbReference type="HOGENOM" id="CLU_353111_0_0_1"/>
<evidence type="ECO:0008006" key="11">
    <source>
        <dbReference type="Google" id="ProtNLM"/>
    </source>
</evidence>
<dbReference type="EMBL" id="AMQM01003144">
    <property type="status" value="NOT_ANNOTATED_CDS"/>
    <property type="molecule type" value="Genomic_DNA"/>
</dbReference>
<dbReference type="RefSeq" id="XP_009013026.1">
    <property type="nucleotide sequence ID" value="XM_009014778.1"/>
</dbReference>
<evidence type="ECO:0000256" key="2">
    <source>
        <dbReference type="ARBA" id="ARBA00022692"/>
    </source>
</evidence>
<dbReference type="Pfam" id="PF03782">
    <property type="entry name" value="AMOP"/>
    <property type="match status" value="1"/>
</dbReference>
<name>T1FS73_HELRO</name>
<protein>
    <recommendedName>
        <fullName evidence="11">Ig-like domain-containing protein</fullName>
    </recommendedName>
</protein>
<dbReference type="GO" id="GO:0005615">
    <property type="term" value="C:extracellular space"/>
    <property type="evidence" value="ECO:0000318"/>
    <property type="project" value="GO_Central"/>
</dbReference>
<evidence type="ECO:0000259" key="7">
    <source>
        <dbReference type="PROSITE" id="PS51233"/>
    </source>
</evidence>
<comment type="subcellular location">
    <subcellularLocation>
        <location evidence="1">Membrane</location>
    </subcellularLocation>
</comment>
<dbReference type="CTD" id="20211670"/>
<organism evidence="9 10">
    <name type="scientific">Helobdella robusta</name>
    <name type="common">Californian leech</name>
    <dbReference type="NCBI Taxonomy" id="6412"/>
    <lineage>
        <taxon>Eukaryota</taxon>
        <taxon>Metazoa</taxon>
        <taxon>Spiralia</taxon>
        <taxon>Lophotrochozoa</taxon>
        <taxon>Annelida</taxon>
        <taxon>Clitellata</taxon>
        <taxon>Hirudinea</taxon>
        <taxon>Rhynchobdellida</taxon>
        <taxon>Glossiphoniidae</taxon>
        <taxon>Helobdella</taxon>
    </lineage>
</organism>
<feature type="domain" description="AMOP" evidence="6">
    <location>
        <begin position="1"/>
        <end position="118"/>
    </location>
</feature>
<keyword evidence="2" id="KW-0812">Transmembrane</keyword>
<dbReference type="EnsemblMetazoa" id="HelroT190685">
    <property type="protein sequence ID" value="HelroP190685"/>
    <property type="gene ID" value="HelroG190685"/>
</dbReference>
<dbReference type="PANTHER" id="PTHR13802:SF52">
    <property type="entry name" value="MUCIN-4"/>
    <property type="match status" value="1"/>
</dbReference>
<dbReference type="OrthoDB" id="6236007at2759"/>
<reference evidence="8 10" key="2">
    <citation type="journal article" date="2013" name="Nature">
        <title>Insights into bilaterian evolution from three spiralian genomes.</title>
        <authorList>
            <person name="Simakov O."/>
            <person name="Marletaz F."/>
            <person name="Cho S.J."/>
            <person name="Edsinger-Gonzales E."/>
            <person name="Havlak P."/>
            <person name="Hellsten U."/>
            <person name="Kuo D.H."/>
            <person name="Larsson T."/>
            <person name="Lv J."/>
            <person name="Arendt D."/>
            <person name="Savage R."/>
            <person name="Osoegawa K."/>
            <person name="de Jong P."/>
            <person name="Grimwood J."/>
            <person name="Chapman J.A."/>
            <person name="Shapiro H."/>
            <person name="Aerts A."/>
            <person name="Otillar R.P."/>
            <person name="Terry A.Y."/>
            <person name="Boore J.L."/>
            <person name="Grigoriev I.V."/>
            <person name="Lindberg D.R."/>
            <person name="Seaver E.C."/>
            <person name="Weisblat D.A."/>
            <person name="Putnam N.H."/>
            <person name="Rokhsar D.S."/>
        </authorList>
    </citation>
    <scope>NUCLEOTIDE SEQUENCE</scope>
</reference>
<keyword evidence="4" id="KW-0472">Membrane</keyword>
<evidence type="ECO:0000259" key="6">
    <source>
        <dbReference type="PROSITE" id="PS50856"/>
    </source>
</evidence>
<dbReference type="SMART" id="SM00409">
    <property type="entry name" value="IG"/>
    <property type="match status" value="2"/>
</dbReference>
<dbReference type="GeneID" id="20211670"/>
<accession>T1FS73</accession>
<evidence type="ECO:0000256" key="3">
    <source>
        <dbReference type="ARBA" id="ARBA00022989"/>
    </source>
</evidence>
<evidence type="ECO:0000313" key="9">
    <source>
        <dbReference type="EnsemblMetazoa" id="HelroP190685"/>
    </source>
</evidence>
<dbReference type="Gene3D" id="2.60.40.10">
    <property type="entry name" value="Immunoglobulins"/>
    <property type="match status" value="2"/>
</dbReference>
<evidence type="ECO:0000256" key="5">
    <source>
        <dbReference type="ARBA" id="ARBA00023157"/>
    </source>
</evidence>
<dbReference type="Proteomes" id="UP000015101">
    <property type="component" value="Unassembled WGS sequence"/>
</dbReference>
<evidence type="ECO:0000313" key="8">
    <source>
        <dbReference type="EMBL" id="ESO09004.1"/>
    </source>
</evidence>
<gene>
    <name evidence="9" type="primary">20211670</name>
    <name evidence="8" type="ORF">HELRODRAFT_190685</name>
</gene>
<dbReference type="InterPro" id="IPR013783">
    <property type="entry name" value="Ig-like_fold"/>
</dbReference>
<feature type="domain" description="VWFD" evidence="7">
    <location>
        <begin position="130"/>
        <end position="318"/>
    </location>
</feature>
<dbReference type="SUPFAM" id="SSF48726">
    <property type="entry name" value="Immunoglobulin"/>
    <property type="match status" value="2"/>
</dbReference>
<proteinExistence type="predicted"/>
<dbReference type="eggNOG" id="KOG4291">
    <property type="taxonomic scope" value="Eukaryota"/>
</dbReference>
<keyword evidence="3" id="KW-1133">Transmembrane helix</keyword>
<evidence type="ECO:0000256" key="1">
    <source>
        <dbReference type="ARBA" id="ARBA00004370"/>
    </source>
</evidence>
<dbReference type="InterPro" id="IPR051495">
    <property type="entry name" value="Epithelial_Barrier/Signaling"/>
</dbReference>
<evidence type="ECO:0000313" key="10">
    <source>
        <dbReference type="Proteomes" id="UP000015101"/>
    </source>
</evidence>
<dbReference type="Pfam" id="PF00094">
    <property type="entry name" value="VWD"/>
    <property type="match status" value="1"/>
</dbReference>
<sequence>MASIQNPCQPIVPSNFPDQLHSGFIKDTHCNPFSGQFGCDIFNKGAKGCYRSTNNTNNIAVQCCYDSNNTLTVGPPGGGYLHLHDSENSRWKHFKVDVLPYLQCCIFSNECDKYYEKRPSVDSRHYVPPRPVWARGDPHFTTMDGTSYEFNPVGEFVYLQVPNTTVQARIKQYVDKNNVPKPASYFSAFAIKIYDDLILQIEFTATNNLQLKIDGVIWEEESLSLPEISAVINTTLISLHTITGLSFQFYNLNNMIHVITALQPSLKGQVSGLIGNWDDDPSNDFMLPNGTWIPKTSSPEDIHFKFGMSWATTNETSIFSYPDGLKWSDYQNLNFAPFFGQPTNSYPQCGNNSQCIFDAFVTGDVEVGLTNVIMEQTNDRQIAEYLHMQKTCSPNLHVLHASVIVVHNSDYTQVDYSIVCEPGYMLTGKSSVGCVEGKYTAHIGKVQWNFGSTTYEQGDSVTLKCSGYVTDASDKLKVSIRRPASFDTLESDRLILVDELLKDDKQTRYRMLYTFYSDHLAAFHLIINDVRDRDTGNYTCHSSKAPEHVATMQLTVVVPMYEIQLKKMGSCSEMPYRSPPSFVEGVSCGLACITNMDGYVHKAPVMKLMLDGKEDVSHLFSGRLAVSRITSETGQVQYTSRYISYYKTMQPMPHFNGRMLTCHAYYPQHKNSVMEKSVGIGTELVTFYNPKILCNSYSMSADVGSDISIECSVESNPLSGLAWELRKNKSQVYLTPNDFDNVSTLLKDVRSGKRVIELKINHVVPQNFGHYHIHAIHPVTSKMSVATVELINSSSE</sequence>
<dbReference type="PROSITE" id="PS50856">
    <property type="entry name" value="AMOP"/>
    <property type="match status" value="1"/>
</dbReference>
<dbReference type="InParanoid" id="T1FS73"/>
<keyword evidence="10" id="KW-1185">Reference proteome</keyword>
<dbReference type="InterPro" id="IPR056619">
    <property type="entry name" value="C8-3_MUC4"/>
</dbReference>
<evidence type="ECO:0000256" key="4">
    <source>
        <dbReference type="ARBA" id="ARBA00023136"/>
    </source>
</evidence>
<dbReference type="GO" id="GO:0016020">
    <property type="term" value="C:membrane"/>
    <property type="evidence" value="ECO:0007669"/>
    <property type="project" value="UniProtKB-SubCell"/>
</dbReference>
<dbReference type="PANTHER" id="PTHR13802">
    <property type="entry name" value="MUCIN 4-RELATED"/>
    <property type="match status" value="1"/>
</dbReference>
<dbReference type="InterPro" id="IPR005533">
    <property type="entry name" value="AMOP_dom"/>
</dbReference>
<dbReference type="InterPro" id="IPR001846">
    <property type="entry name" value="VWF_type-D"/>
</dbReference>